<reference evidence="4 5" key="1">
    <citation type="journal article" date="2019" name="Genome Biol. Evol.">
        <title>The Rhododendron genome and chromosomal organization provide insight into shared whole-genome duplications across the heath family (Ericaceae).</title>
        <authorList>
            <person name="Soza V.L."/>
            <person name="Lindsley D."/>
            <person name="Waalkes A."/>
            <person name="Ramage E."/>
            <person name="Patwardhan R.P."/>
            <person name="Burton J.N."/>
            <person name="Adey A."/>
            <person name="Kumar A."/>
            <person name="Qiu R."/>
            <person name="Shendure J."/>
            <person name="Hall B."/>
        </authorList>
    </citation>
    <scope>NUCLEOTIDE SEQUENCE [LARGE SCALE GENOMIC DNA]</scope>
    <source>
        <strain evidence="4">RSF 1966-606</strain>
    </source>
</reference>
<dbReference type="Pfam" id="PF08276">
    <property type="entry name" value="PAN_2"/>
    <property type="match status" value="2"/>
</dbReference>
<name>A0A6A4LGD5_9ERIC</name>
<dbReference type="SUPFAM" id="SSF57414">
    <property type="entry name" value="Hairpin loop containing domain-like"/>
    <property type="match status" value="1"/>
</dbReference>
<gene>
    <name evidence="4" type="ORF">C3L33_11640</name>
</gene>
<protein>
    <recommendedName>
        <fullName evidence="3">Apple domain-containing protein</fullName>
    </recommendedName>
</protein>
<dbReference type="InterPro" id="IPR000858">
    <property type="entry name" value="S_locus_glycoprot_dom"/>
</dbReference>
<dbReference type="SMART" id="SM00473">
    <property type="entry name" value="PAN_AP"/>
    <property type="match status" value="2"/>
</dbReference>
<dbReference type="Pfam" id="PF00954">
    <property type="entry name" value="S_locus_glycop"/>
    <property type="match status" value="2"/>
</dbReference>
<keyword evidence="5" id="KW-1185">Reference proteome</keyword>
<comment type="caution">
    <text evidence="4">The sequence shown here is derived from an EMBL/GenBank/DDBJ whole genome shotgun (WGS) entry which is preliminary data.</text>
</comment>
<proteinExistence type="predicted"/>
<keyword evidence="2" id="KW-1015">Disulfide bond</keyword>
<dbReference type="GO" id="GO:0048544">
    <property type="term" value="P:recognition of pollen"/>
    <property type="evidence" value="ECO:0007669"/>
    <property type="project" value="InterPro"/>
</dbReference>
<evidence type="ECO:0000313" key="4">
    <source>
        <dbReference type="EMBL" id="KAE9456432.1"/>
    </source>
</evidence>
<dbReference type="Gene3D" id="3.30.200.20">
    <property type="entry name" value="Phosphorylase Kinase, domain 1"/>
    <property type="match status" value="1"/>
</dbReference>
<organism evidence="4 5">
    <name type="scientific">Rhododendron williamsianum</name>
    <dbReference type="NCBI Taxonomy" id="262921"/>
    <lineage>
        <taxon>Eukaryota</taxon>
        <taxon>Viridiplantae</taxon>
        <taxon>Streptophyta</taxon>
        <taxon>Embryophyta</taxon>
        <taxon>Tracheophyta</taxon>
        <taxon>Spermatophyta</taxon>
        <taxon>Magnoliopsida</taxon>
        <taxon>eudicotyledons</taxon>
        <taxon>Gunneridae</taxon>
        <taxon>Pentapetalae</taxon>
        <taxon>asterids</taxon>
        <taxon>Ericales</taxon>
        <taxon>Ericaceae</taxon>
        <taxon>Ericoideae</taxon>
        <taxon>Rhodoreae</taxon>
        <taxon>Rhododendron</taxon>
    </lineage>
</organism>
<feature type="domain" description="Apple" evidence="3">
    <location>
        <begin position="496"/>
        <end position="583"/>
    </location>
</feature>
<evidence type="ECO:0000259" key="3">
    <source>
        <dbReference type="PROSITE" id="PS50948"/>
    </source>
</evidence>
<dbReference type="Proteomes" id="UP000428333">
    <property type="component" value="Linkage Group LG07"/>
</dbReference>
<dbReference type="InterPro" id="IPR003609">
    <property type="entry name" value="Pan_app"/>
</dbReference>
<evidence type="ECO:0000256" key="2">
    <source>
        <dbReference type="ARBA" id="ARBA00023157"/>
    </source>
</evidence>
<feature type="non-terminal residue" evidence="4">
    <location>
        <position position="1"/>
    </location>
</feature>
<dbReference type="PROSITE" id="PS50948">
    <property type="entry name" value="PAN"/>
    <property type="match status" value="2"/>
</dbReference>
<accession>A0A6A4LGD5</accession>
<evidence type="ECO:0000313" key="5">
    <source>
        <dbReference type="Proteomes" id="UP000428333"/>
    </source>
</evidence>
<dbReference type="Gene3D" id="3.50.4.10">
    <property type="entry name" value="Hepatocyte Growth Factor"/>
    <property type="match status" value="1"/>
</dbReference>
<dbReference type="PANTHER" id="PTHR32444">
    <property type="entry name" value="BULB-TYPE LECTIN DOMAIN-CONTAINING PROTEIN"/>
    <property type="match status" value="1"/>
</dbReference>
<sequence length="606" mass="68221">MAGNYMYDSIYVSNGNESYFTYSMKNPLVTVRFVLDISGQLQLLSMNETTGEWDMYWAQPREQCDVYGYCGAFGACNRRATAFTAFCQCFRGFQPNSVGNWNAGDMSRGCVRKAPLQCGNYSEANEQKDQLLRMSKVRLPDNPIVLSQVRSVGDCESACFSNCSCSAYAYDGNDGCSIWREELMNVLQLTDNDPEGRDFYLRLSASESLSEGKGNEPVTNIYVTAPYQGKLLTGYEVAVKRLSRKSGQGLEELQNEAMLIAKLQHNNLAWDLWKSGRGEGIKDPILPDIPSTNMLRRYVNIALLCVQESAADRPTMLNVVLMLSNEQALLPSPKQPAFSATRSFSIALDPQWTNQFFILKGFEKYWTSGMWKGQIFALIPEMGANFVFKCTYVSNENESYFTYSMRNPSVTARLVMDISGQIQALIWVEAIGEWNLFWDQPREQCDVYAYCGAFGTCYQNPIPFCQCFRGFQPKSVGDWNGGNTSGGCVRKTPLQCGNDSEVNGQKDQFLWISKVRLPDNPIVLSQVRSVGDCESACFSNCSCSAYTYDGNNDGCSIWHKELLNVEQLIDDDPEGRDFYLRLAASEFLREGKGNGIITTFYITWRM</sequence>
<keyword evidence="1" id="KW-0732">Signal</keyword>
<dbReference type="OrthoDB" id="4062651at2759"/>
<dbReference type="PANTHER" id="PTHR32444:SF247">
    <property type="entry name" value="OS01G0958200 PROTEIN"/>
    <property type="match status" value="1"/>
</dbReference>
<dbReference type="CDD" id="cd01098">
    <property type="entry name" value="PAN_AP_plant"/>
    <property type="match status" value="2"/>
</dbReference>
<evidence type="ECO:0000256" key="1">
    <source>
        <dbReference type="ARBA" id="ARBA00022729"/>
    </source>
</evidence>
<feature type="domain" description="Apple" evidence="3">
    <location>
        <begin position="118"/>
        <end position="204"/>
    </location>
</feature>
<dbReference type="AlphaFoldDB" id="A0A6A4LGD5"/>
<dbReference type="EMBL" id="QEFC01001725">
    <property type="protein sequence ID" value="KAE9456432.1"/>
    <property type="molecule type" value="Genomic_DNA"/>
</dbReference>